<gene>
    <name evidence="2" type="ORF">BKA16_003815</name>
</gene>
<dbReference type="AlphaFoldDB" id="A0A840F440"/>
<proteinExistence type="predicted"/>
<dbReference type="EMBL" id="JACIFP010000001">
    <property type="protein sequence ID" value="MBB4137263.1"/>
    <property type="molecule type" value="Genomic_DNA"/>
</dbReference>
<dbReference type="Proteomes" id="UP000551501">
    <property type="component" value="Unassembled WGS sequence"/>
</dbReference>
<sequence length="53" mass="5867">MPDPNSSSDAELTRTWTQLPSDLPPLPDNPYADYFDNRPAPFATSSGDPDDDR</sequence>
<evidence type="ECO:0000313" key="2">
    <source>
        <dbReference type="EMBL" id="MBB4137263.1"/>
    </source>
</evidence>
<keyword evidence="3" id="KW-1185">Reference proteome</keyword>
<name>A0A840F440_9ACTN</name>
<feature type="compositionally biased region" description="Polar residues" evidence="1">
    <location>
        <begin position="1"/>
        <end position="18"/>
    </location>
</feature>
<organism evidence="2 3">
    <name type="scientific">Gordonia humi</name>
    <dbReference type="NCBI Taxonomy" id="686429"/>
    <lineage>
        <taxon>Bacteria</taxon>
        <taxon>Bacillati</taxon>
        <taxon>Actinomycetota</taxon>
        <taxon>Actinomycetes</taxon>
        <taxon>Mycobacteriales</taxon>
        <taxon>Gordoniaceae</taxon>
        <taxon>Gordonia</taxon>
    </lineage>
</organism>
<reference evidence="2 3" key="1">
    <citation type="submission" date="2020-08" db="EMBL/GenBank/DDBJ databases">
        <title>Sequencing the genomes of 1000 actinobacteria strains.</title>
        <authorList>
            <person name="Klenk H.-P."/>
        </authorList>
    </citation>
    <scope>NUCLEOTIDE SEQUENCE [LARGE SCALE GENOMIC DNA]</scope>
    <source>
        <strain evidence="2 3">DSM 45298</strain>
    </source>
</reference>
<evidence type="ECO:0000256" key="1">
    <source>
        <dbReference type="SAM" id="MobiDB-lite"/>
    </source>
</evidence>
<comment type="caution">
    <text evidence="2">The sequence shown here is derived from an EMBL/GenBank/DDBJ whole genome shotgun (WGS) entry which is preliminary data.</text>
</comment>
<feature type="region of interest" description="Disordered" evidence="1">
    <location>
        <begin position="1"/>
        <end position="53"/>
    </location>
</feature>
<evidence type="ECO:0000313" key="3">
    <source>
        <dbReference type="Proteomes" id="UP000551501"/>
    </source>
</evidence>
<dbReference type="RefSeq" id="WP_183372141.1">
    <property type="nucleotide sequence ID" value="NZ_BAABHL010000126.1"/>
</dbReference>
<accession>A0A840F440</accession>
<protein>
    <submittedName>
        <fullName evidence="2">Uncharacterized protein</fullName>
    </submittedName>
</protein>